<dbReference type="EMBL" id="JARYMX010000007">
    <property type="protein sequence ID" value="KAJ9540641.1"/>
    <property type="molecule type" value="Genomic_DNA"/>
</dbReference>
<reference evidence="1" key="1">
    <citation type="submission" date="2023-03" db="EMBL/GenBank/DDBJ databases">
        <title>Chromosome-scale reference genome and RAD-based genetic map of yellow starthistle (Centaurea solstitialis) reveal putative structural variation and QTLs associated with invader traits.</title>
        <authorList>
            <person name="Reatini B."/>
            <person name="Cang F.A."/>
            <person name="Jiang Q."/>
            <person name="Mckibben M.T.W."/>
            <person name="Barker M.S."/>
            <person name="Rieseberg L.H."/>
            <person name="Dlugosch K.M."/>
        </authorList>
    </citation>
    <scope>NUCLEOTIDE SEQUENCE</scope>
    <source>
        <strain evidence="1">CAN-66</strain>
        <tissue evidence="1">Leaf</tissue>
    </source>
</reference>
<organism evidence="1 2">
    <name type="scientific">Centaurea solstitialis</name>
    <name type="common">yellow star-thistle</name>
    <dbReference type="NCBI Taxonomy" id="347529"/>
    <lineage>
        <taxon>Eukaryota</taxon>
        <taxon>Viridiplantae</taxon>
        <taxon>Streptophyta</taxon>
        <taxon>Embryophyta</taxon>
        <taxon>Tracheophyta</taxon>
        <taxon>Spermatophyta</taxon>
        <taxon>Magnoliopsida</taxon>
        <taxon>eudicotyledons</taxon>
        <taxon>Gunneridae</taxon>
        <taxon>Pentapetalae</taxon>
        <taxon>asterids</taxon>
        <taxon>campanulids</taxon>
        <taxon>Asterales</taxon>
        <taxon>Asteraceae</taxon>
        <taxon>Carduoideae</taxon>
        <taxon>Cardueae</taxon>
        <taxon>Centaureinae</taxon>
        <taxon>Centaurea</taxon>
    </lineage>
</organism>
<accession>A0AA38SQB4</accession>
<comment type="caution">
    <text evidence="1">The sequence shown here is derived from an EMBL/GenBank/DDBJ whole genome shotgun (WGS) entry which is preliminary data.</text>
</comment>
<name>A0AA38SQB4_9ASTR</name>
<proteinExistence type="predicted"/>
<dbReference type="AlphaFoldDB" id="A0AA38SQB4"/>
<protein>
    <submittedName>
        <fullName evidence="1">Uncharacterized protein</fullName>
    </submittedName>
</protein>
<evidence type="ECO:0000313" key="1">
    <source>
        <dbReference type="EMBL" id="KAJ9540641.1"/>
    </source>
</evidence>
<gene>
    <name evidence="1" type="ORF">OSB04_027147</name>
</gene>
<evidence type="ECO:0000313" key="2">
    <source>
        <dbReference type="Proteomes" id="UP001172457"/>
    </source>
</evidence>
<sequence>MDNPLKLWISEQNITGKRKEADLAEYLAIPWNVQIKAEKVKIWCKTECLIELWKPSEKDGCSSGDNHNNLGDLGLENSSRRRTTTIEERIPHRNPCVLRGFKHIEGSVVKSWDASAFQVSVGIAEPLTKRSSCPTTSPFLRSALAIPVDQLLSVNRLSSLLQMEDE</sequence>
<dbReference type="Proteomes" id="UP001172457">
    <property type="component" value="Chromosome 7"/>
</dbReference>
<keyword evidence="2" id="KW-1185">Reference proteome</keyword>